<evidence type="ECO:0000313" key="8">
    <source>
        <dbReference type="EMBL" id="KAG5321958.1"/>
    </source>
</evidence>
<dbReference type="Gene3D" id="1.10.10.10">
    <property type="entry name" value="Winged helix-like DNA-binding domain superfamily/Winged helix DNA-binding domain"/>
    <property type="match status" value="1"/>
</dbReference>
<dbReference type="SUPFAM" id="SSF46785">
    <property type="entry name" value="Winged helix' DNA-binding domain"/>
    <property type="match status" value="1"/>
</dbReference>
<dbReference type="Proteomes" id="UP000668214">
    <property type="component" value="Unassembled WGS sequence"/>
</dbReference>
<reference evidence="8" key="1">
    <citation type="submission" date="2020-02" db="EMBL/GenBank/DDBJ databases">
        <title>Relaxed selection underlies rapid genomic changes in the transitions from sociality to social parasitism in ants.</title>
        <authorList>
            <person name="Bi X."/>
        </authorList>
    </citation>
    <scope>NUCLEOTIDE SEQUENCE</scope>
    <source>
        <strain evidence="8">BGI-DK2014c</strain>
        <tissue evidence="8">Whole body</tissue>
    </source>
</reference>
<dbReference type="InterPro" id="IPR036390">
    <property type="entry name" value="WH_DNA-bd_sf"/>
</dbReference>
<dbReference type="InterPro" id="IPR036388">
    <property type="entry name" value="WH-like_DNA-bd_sf"/>
</dbReference>
<feature type="non-terminal residue" evidence="8">
    <location>
        <position position="324"/>
    </location>
</feature>
<dbReference type="CDD" id="cd14660">
    <property type="entry name" value="E2F_DD"/>
    <property type="match status" value="1"/>
</dbReference>
<name>A0A836FN28_9HYME</name>
<dbReference type="AlphaFoldDB" id="A0A836FN28"/>
<keyword evidence="2 5" id="KW-0805">Transcription regulation</keyword>
<dbReference type="Pfam" id="PF16421">
    <property type="entry name" value="E2F_CC-MB"/>
    <property type="match status" value="1"/>
</dbReference>
<dbReference type="InterPro" id="IPR032198">
    <property type="entry name" value="E2F_CC-MB"/>
</dbReference>
<dbReference type="GO" id="GO:0046983">
    <property type="term" value="F:protein dimerization activity"/>
    <property type="evidence" value="ECO:0007669"/>
    <property type="project" value="InterPro"/>
</dbReference>
<dbReference type="SMART" id="SM01372">
    <property type="entry name" value="E2F_TDP"/>
    <property type="match status" value="1"/>
</dbReference>
<dbReference type="InterPro" id="IPR037241">
    <property type="entry name" value="E2F-DP_heterodim"/>
</dbReference>
<dbReference type="SUPFAM" id="SSF144074">
    <property type="entry name" value="E2F-DP heterodimerization region"/>
    <property type="match status" value="1"/>
</dbReference>
<feature type="non-terminal residue" evidence="8">
    <location>
        <position position="1"/>
    </location>
</feature>
<protein>
    <submittedName>
        <fullName evidence="8">E2F5 factor</fullName>
    </submittedName>
</protein>
<dbReference type="GO" id="GO:0090575">
    <property type="term" value="C:RNA polymerase II transcription regulator complex"/>
    <property type="evidence" value="ECO:0007669"/>
    <property type="project" value="TreeGrafter"/>
</dbReference>
<keyword evidence="4 5" id="KW-0804">Transcription</keyword>
<proteinExistence type="inferred from homology"/>
<evidence type="ECO:0000256" key="3">
    <source>
        <dbReference type="ARBA" id="ARBA00023125"/>
    </source>
</evidence>
<dbReference type="Gene3D" id="6.10.250.540">
    <property type="match status" value="1"/>
</dbReference>
<dbReference type="GO" id="GO:0000981">
    <property type="term" value="F:DNA-binding transcription factor activity, RNA polymerase II-specific"/>
    <property type="evidence" value="ECO:0007669"/>
    <property type="project" value="TreeGrafter"/>
</dbReference>
<keyword evidence="5" id="KW-0539">Nucleus</keyword>
<dbReference type="Pfam" id="PF02319">
    <property type="entry name" value="WHD_E2F_TDP"/>
    <property type="match status" value="1"/>
</dbReference>
<feature type="compositionally biased region" description="Basic and acidic residues" evidence="6">
    <location>
        <begin position="218"/>
        <end position="229"/>
    </location>
</feature>
<evidence type="ECO:0000259" key="7">
    <source>
        <dbReference type="SMART" id="SM01372"/>
    </source>
</evidence>
<comment type="caution">
    <text evidence="8">The sequence shown here is derived from an EMBL/GenBank/DDBJ whole genome shotgun (WGS) entry which is preliminary data.</text>
</comment>
<comment type="subcellular location">
    <subcellularLocation>
        <location evidence="5">Nucleus</location>
    </subcellularLocation>
</comment>
<dbReference type="PANTHER" id="PTHR12081:SF107">
    <property type="entry name" value="E2E3"/>
    <property type="match status" value="1"/>
</dbReference>
<dbReference type="PANTHER" id="PTHR12081">
    <property type="entry name" value="TRANSCRIPTION FACTOR E2F"/>
    <property type="match status" value="1"/>
</dbReference>
<evidence type="ECO:0000313" key="9">
    <source>
        <dbReference type="Proteomes" id="UP000668214"/>
    </source>
</evidence>
<dbReference type="EMBL" id="JAANIA010001052">
    <property type="protein sequence ID" value="KAG5321958.1"/>
    <property type="molecule type" value="Genomic_DNA"/>
</dbReference>
<evidence type="ECO:0000256" key="1">
    <source>
        <dbReference type="ARBA" id="ARBA00010940"/>
    </source>
</evidence>
<sequence>MADNQQSRFEKSLGLLTTRFVSLLQKAKDGVLDLKVAADLLEVRQKRRIYDITNVLEGIGLIEKKSKNSIQWKGAGPGCNTQEVGEKLTDLKEEISKLEDHEQLLDTHTRWIQQSIKNIKDDNINKKYAYITYEDVKENFVDQFVLGIQGPPDMEITVPNVLKTVIQEDTVINYNMTLKSNLGEIKVYMVQPELAKTYDNKVLEMRLREDIIKGTKRGNEDEKKEEVTVKPKRKVGRPPKNSTKPDPVLTDDEEEEDSELIEAKIVLRDVSTADIVQRDLEFLDQLYSDFCGPLMRLSPPPGEKDYHFNLSENEGVCDLFDITT</sequence>
<keyword evidence="3 5" id="KW-0238">DNA-binding</keyword>
<organism evidence="8 9">
    <name type="scientific">Pseudoatta argentina</name>
    <dbReference type="NCBI Taxonomy" id="621737"/>
    <lineage>
        <taxon>Eukaryota</taxon>
        <taxon>Metazoa</taxon>
        <taxon>Ecdysozoa</taxon>
        <taxon>Arthropoda</taxon>
        <taxon>Hexapoda</taxon>
        <taxon>Insecta</taxon>
        <taxon>Pterygota</taxon>
        <taxon>Neoptera</taxon>
        <taxon>Endopterygota</taxon>
        <taxon>Hymenoptera</taxon>
        <taxon>Apocrita</taxon>
        <taxon>Aculeata</taxon>
        <taxon>Formicoidea</taxon>
        <taxon>Formicidae</taxon>
        <taxon>Myrmicinae</taxon>
        <taxon>Pseudoatta</taxon>
    </lineage>
</organism>
<feature type="region of interest" description="Disordered" evidence="6">
    <location>
        <begin position="218"/>
        <end position="255"/>
    </location>
</feature>
<evidence type="ECO:0000256" key="2">
    <source>
        <dbReference type="ARBA" id="ARBA00023015"/>
    </source>
</evidence>
<dbReference type="GO" id="GO:0000978">
    <property type="term" value="F:RNA polymerase II cis-regulatory region sequence-specific DNA binding"/>
    <property type="evidence" value="ECO:0007669"/>
    <property type="project" value="InterPro"/>
</dbReference>
<dbReference type="InterPro" id="IPR015633">
    <property type="entry name" value="E2F"/>
</dbReference>
<dbReference type="InterPro" id="IPR003316">
    <property type="entry name" value="E2F_WHTH_DNA-bd_dom"/>
</dbReference>
<keyword evidence="9" id="KW-1185">Reference proteome</keyword>
<dbReference type="FunFam" id="1.10.10.10:FF:000008">
    <property type="entry name" value="E2F transcription factor 1"/>
    <property type="match status" value="1"/>
</dbReference>
<evidence type="ECO:0000256" key="5">
    <source>
        <dbReference type="RuleBase" id="RU003796"/>
    </source>
</evidence>
<feature type="domain" description="E2F/DP family winged-helix DNA-binding" evidence="7">
    <location>
        <begin position="8"/>
        <end position="74"/>
    </location>
</feature>
<gene>
    <name evidence="8" type="primary">E2f5</name>
    <name evidence="8" type="ORF">G6Z78_0003105</name>
</gene>
<comment type="similarity">
    <text evidence="1 5">Belongs to the E2F/DP family.</text>
</comment>
<evidence type="ECO:0000256" key="4">
    <source>
        <dbReference type="ARBA" id="ARBA00023163"/>
    </source>
</evidence>
<accession>A0A836FN28</accession>
<evidence type="ECO:0000256" key="6">
    <source>
        <dbReference type="SAM" id="MobiDB-lite"/>
    </source>
</evidence>